<accession>A0A6H5I0W2</accession>
<sequence length="103" mass="11401">MAAEYLSRFTERRARVPAGRGRRNRNANDARGGQRSGDNPAAGAGDDAGTVTREGWMVSDTQIQHIYRKNRRKAIQEVVNGAPQHCEISVAEVQSHFEDVHSV</sequence>
<proteinExistence type="predicted"/>
<evidence type="ECO:0000313" key="3">
    <source>
        <dbReference type="Proteomes" id="UP000479190"/>
    </source>
</evidence>
<feature type="region of interest" description="Disordered" evidence="1">
    <location>
        <begin position="1"/>
        <end position="56"/>
    </location>
</feature>
<evidence type="ECO:0000313" key="2">
    <source>
        <dbReference type="EMBL" id="CAB0029840.1"/>
    </source>
</evidence>
<dbReference type="AlphaFoldDB" id="A0A6H5I0W2"/>
<dbReference type="EMBL" id="CADCXV010000358">
    <property type="protein sequence ID" value="CAB0029840.1"/>
    <property type="molecule type" value="Genomic_DNA"/>
</dbReference>
<dbReference type="Proteomes" id="UP000479190">
    <property type="component" value="Unassembled WGS sequence"/>
</dbReference>
<name>A0A6H5I0W2_9HYME</name>
<evidence type="ECO:0000256" key="1">
    <source>
        <dbReference type="SAM" id="MobiDB-lite"/>
    </source>
</evidence>
<organism evidence="2 3">
    <name type="scientific">Trichogramma brassicae</name>
    <dbReference type="NCBI Taxonomy" id="86971"/>
    <lineage>
        <taxon>Eukaryota</taxon>
        <taxon>Metazoa</taxon>
        <taxon>Ecdysozoa</taxon>
        <taxon>Arthropoda</taxon>
        <taxon>Hexapoda</taxon>
        <taxon>Insecta</taxon>
        <taxon>Pterygota</taxon>
        <taxon>Neoptera</taxon>
        <taxon>Endopterygota</taxon>
        <taxon>Hymenoptera</taxon>
        <taxon>Apocrita</taxon>
        <taxon>Proctotrupomorpha</taxon>
        <taxon>Chalcidoidea</taxon>
        <taxon>Trichogrammatidae</taxon>
        <taxon>Trichogramma</taxon>
    </lineage>
</organism>
<feature type="compositionally biased region" description="Low complexity" evidence="1">
    <location>
        <begin position="27"/>
        <end position="49"/>
    </location>
</feature>
<reference evidence="2 3" key="1">
    <citation type="submission" date="2020-02" db="EMBL/GenBank/DDBJ databases">
        <authorList>
            <person name="Ferguson B K."/>
        </authorList>
    </citation>
    <scope>NUCLEOTIDE SEQUENCE [LARGE SCALE GENOMIC DNA]</scope>
</reference>
<gene>
    <name evidence="2" type="ORF">TBRA_LOCUS1864</name>
</gene>
<keyword evidence="3" id="KW-1185">Reference proteome</keyword>
<protein>
    <submittedName>
        <fullName evidence="2">Uncharacterized protein</fullName>
    </submittedName>
</protein>